<sequence length="178" mass="21565">MPYGLVKTEGIVALNLYSKRYRLISLPQELGHDWRCSNSRVHVGVVHEKVRLAQFFWYKKKQCYVFKVWELVDPEDNNYMDIEDMWSWNLVHNHDEMMIRFGCMSLLRFTILALHPDDKDVFFFSRSNNNARDDVEIYQCQILGQNRNQIELIYHLLPKYRNHLRVVPLLHPWWPTRI</sequence>
<dbReference type="EnsemblPlants" id="evm.model.09.1620">
    <property type="protein sequence ID" value="cds.evm.model.09.1620"/>
    <property type="gene ID" value="evm.TU.09.1620"/>
</dbReference>
<evidence type="ECO:0008006" key="3">
    <source>
        <dbReference type="Google" id="ProtNLM"/>
    </source>
</evidence>
<dbReference type="EMBL" id="UZAU01000772">
    <property type="status" value="NOT_ANNOTATED_CDS"/>
    <property type="molecule type" value="Genomic_DNA"/>
</dbReference>
<organism evidence="1 2">
    <name type="scientific">Cannabis sativa</name>
    <name type="common">Hemp</name>
    <name type="synonym">Marijuana</name>
    <dbReference type="NCBI Taxonomy" id="3483"/>
    <lineage>
        <taxon>Eukaryota</taxon>
        <taxon>Viridiplantae</taxon>
        <taxon>Streptophyta</taxon>
        <taxon>Embryophyta</taxon>
        <taxon>Tracheophyta</taxon>
        <taxon>Spermatophyta</taxon>
        <taxon>Magnoliopsida</taxon>
        <taxon>eudicotyledons</taxon>
        <taxon>Gunneridae</taxon>
        <taxon>Pentapetalae</taxon>
        <taxon>rosids</taxon>
        <taxon>fabids</taxon>
        <taxon>Rosales</taxon>
        <taxon>Cannabaceae</taxon>
        <taxon>Cannabis</taxon>
    </lineage>
</organism>
<accession>A0A803QF11</accession>
<proteinExistence type="predicted"/>
<dbReference type="AlphaFoldDB" id="A0A803QF11"/>
<reference evidence="1" key="2">
    <citation type="submission" date="2021-03" db="UniProtKB">
        <authorList>
            <consortium name="EnsemblPlants"/>
        </authorList>
    </citation>
    <scope>IDENTIFICATION</scope>
</reference>
<protein>
    <recommendedName>
        <fullName evidence="3">F-box protein</fullName>
    </recommendedName>
</protein>
<evidence type="ECO:0000313" key="2">
    <source>
        <dbReference type="Proteomes" id="UP000596661"/>
    </source>
</evidence>
<evidence type="ECO:0000313" key="1">
    <source>
        <dbReference type="EnsemblPlants" id="cds.evm.model.09.1620"/>
    </source>
</evidence>
<keyword evidence="2" id="KW-1185">Reference proteome</keyword>
<name>A0A803QF11_CANSA</name>
<reference evidence="1" key="1">
    <citation type="submission" date="2018-11" db="EMBL/GenBank/DDBJ databases">
        <authorList>
            <person name="Grassa J C."/>
        </authorList>
    </citation>
    <scope>NUCLEOTIDE SEQUENCE [LARGE SCALE GENOMIC DNA]</scope>
</reference>
<dbReference type="Proteomes" id="UP000596661">
    <property type="component" value="Chromosome 9"/>
</dbReference>
<dbReference type="Gramene" id="evm.model.09.1620">
    <property type="protein sequence ID" value="cds.evm.model.09.1620"/>
    <property type="gene ID" value="evm.TU.09.1620"/>
</dbReference>